<feature type="transmembrane region" description="Helical" evidence="13">
    <location>
        <begin position="20"/>
        <end position="39"/>
    </location>
</feature>
<dbReference type="Pfam" id="PF04750">
    <property type="entry name" value="Far-17a_AIG1"/>
    <property type="match status" value="1"/>
</dbReference>
<evidence type="ECO:0000256" key="8">
    <source>
        <dbReference type="ARBA" id="ARBA00022829"/>
    </source>
</evidence>
<keyword evidence="9 13" id="KW-1133">Transmembrane helix</keyword>
<dbReference type="GO" id="GO:0016020">
    <property type="term" value="C:membrane"/>
    <property type="evidence" value="ECO:0007669"/>
    <property type="project" value="InterPro"/>
</dbReference>
<feature type="transmembrane region" description="Helical" evidence="13">
    <location>
        <begin position="51"/>
        <end position="74"/>
    </location>
</feature>
<evidence type="ECO:0000313" key="16">
    <source>
        <dbReference type="EMBL" id="KAI6782223.1"/>
    </source>
</evidence>
<comment type="function">
    <text evidence="12">The GINS complex plays an essential role in the initiation of DNA replication. Has a role in chromosome segregation.</text>
</comment>
<dbReference type="Pfam" id="PF16922">
    <property type="entry name" value="SLD5_C"/>
    <property type="match status" value="1"/>
</dbReference>
<evidence type="ECO:0000313" key="17">
    <source>
        <dbReference type="Proteomes" id="UP001055219"/>
    </source>
</evidence>
<dbReference type="GeneID" id="75828972"/>
<keyword evidence="8" id="KW-0159">Chromosome partition</keyword>
<evidence type="ECO:0000259" key="14">
    <source>
        <dbReference type="Pfam" id="PF05916"/>
    </source>
</evidence>
<dbReference type="InterPro" id="IPR006838">
    <property type="entry name" value="ADTRP_AIG1"/>
</dbReference>
<dbReference type="InterPro" id="IPR038749">
    <property type="entry name" value="Sld5_GINS_A"/>
</dbReference>
<feature type="transmembrane region" description="Helical" evidence="13">
    <location>
        <begin position="189"/>
        <end position="210"/>
    </location>
</feature>
<evidence type="ECO:0000256" key="2">
    <source>
        <dbReference type="ARBA" id="ARBA00004127"/>
    </source>
</evidence>
<keyword evidence="11" id="KW-0539">Nucleus</keyword>
<dbReference type="GO" id="GO:0000727">
    <property type="term" value="P:double-strand break repair via break-induced replication"/>
    <property type="evidence" value="ECO:0007669"/>
    <property type="project" value="TreeGrafter"/>
</dbReference>
<organism evidence="16 17">
    <name type="scientific">Emericellopsis cladophorae</name>
    <dbReference type="NCBI Taxonomy" id="2686198"/>
    <lineage>
        <taxon>Eukaryota</taxon>
        <taxon>Fungi</taxon>
        <taxon>Dikarya</taxon>
        <taxon>Ascomycota</taxon>
        <taxon>Pezizomycotina</taxon>
        <taxon>Sordariomycetes</taxon>
        <taxon>Hypocreomycetidae</taxon>
        <taxon>Hypocreales</taxon>
        <taxon>Bionectriaceae</taxon>
        <taxon>Emericellopsis</taxon>
    </lineage>
</organism>
<dbReference type="FunFam" id="1.20.58.1030:FF:000006">
    <property type="entry name" value="DNA replication complex GINS protein SLD5"/>
    <property type="match status" value="1"/>
</dbReference>
<dbReference type="GO" id="GO:0006261">
    <property type="term" value="P:DNA-templated DNA replication"/>
    <property type="evidence" value="ECO:0007669"/>
    <property type="project" value="InterPro"/>
</dbReference>
<reference evidence="16" key="2">
    <citation type="submission" date="2022-07" db="EMBL/GenBank/DDBJ databases">
        <authorList>
            <person name="Goncalves M.F.M."/>
            <person name="Hilario S."/>
            <person name="Van De Peer Y."/>
            <person name="Esteves A.C."/>
            <person name="Alves A."/>
        </authorList>
    </citation>
    <scope>NUCLEOTIDE SEQUENCE</scope>
    <source>
        <strain evidence="16">MUM 19.33</strain>
    </source>
</reference>
<dbReference type="PANTHER" id="PTHR21206:SF0">
    <property type="entry name" value="DNA REPLICATION COMPLEX GINS PROTEIN SLD5"/>
    <property type="match status" value="1"/>
</dbReference>
<name>A0A9P9Y301_9HYPO</name>
<sequence>MAQQHPLQKLRSPSRTFSLLLHVLGVASFSYNFNFLTVWETPFDLAYGWHFQFLTILGLSAALLSFSFGILADLTLAPVFFTAKNIISIVATPLEVVISLLYWGLHLINPELLFVDNMRLPVLTDMGFHLAPSVFLTLDLVLLSPPWTIPAHGMMAMSTGLALGYWYWIELCFSHNGWYPYPIFGLLNTTQRVLLFTFAAFLSTVSSMMLKWVYDLAHREADSNQNLRQCDTMDIDDILRSVDPSTSGIPRETTDLQILTRLWVAERSAPELLAWPSDGVFERVNNRIKAQIEKVEDMTGDMDPTTNFALIVIQTELERYKFLVRSYLRARIAKIDRHTLHYLSSSELRARLAPTELAYATRHQALLHNHYLSSFLNAFPPQLQNLNDTAGGVSMIDAPDLDTAVFVRMLTDKEVSGRGSDRDNSLNAAEGDVLIMRWESARDMVNKGEAELV</sequence>
<dbReference type="OrthoDB" id="338231at2759"/>
<comment type="subcellular location">
    <subcellularLocation>
        <location evidence="2">Endomembrane system</location>
        <topology evidence="2">Multi-pass membrane protein</topology>
    </subcellularLocation>
    <subcellularLocation>
        <location evidence="1">Nucleus</location>
    </subcellularLocation>
</comment>
<dbReference type="GO" id="GO:0000811">
    <property type="term" value="C:GINS complex"/>
    <property type="evidence" value="ECO:0007669"/>
    <property type="project" value="TreeGrafter"/>
</dbReference>
<comment type="similarity">
    <text evidence="3">Belongs to the GINS4/SLD5 family.</text>
</comment>
<accession>A0A9P9Y301</accession>
<dbReference type="RefSeq" id="XP_051363079.1">
    <property type="nucleotide sequence ID" value="XM_051505642.1"/>
</dbReference>
<keyword evidence="7" id="KW-0235">DNA replication</keyword>
<dbReference type="Gene3D" id="1.20.58.1030">
    <property type="match status" value="1"/>
</dbReference>
<dbReference type="InterPro" id="IPR021151">
    <property type="entry name" value="GINS_A"/>
</dbReference>
<evidence type="ECO:0000256" key="13">
    <source>
        <dbReference type="SAM" id="Phobius"/>
    </source>
</evidence>
<gene>
    <name evidence="16" type="ORF">J7T54_002460</name>
</gene>
<evidence type="ECO:0000256" key="5">
    <source>
        <dbReference type="ARBA" id="ARBA00014804"/>
    </source>
</evidence>
<evidence type="ECO:0000259" key="15">
    <source>
        <dbReference type="Pfam" id="PF16922"/>
    </source>
</evidence>
<dbReference type="EMBL" id="JAGIXG020000015">
    <property type="protein sequence ID" value="KAI6782223.1"/>
    <property type="molecule type" value="Genomic_DNA"/>
</dbReference>
<feature type="domain" description="GINS subunit" evidence="14">
    <location>
        <begin position="289"/>
        <end position="373"/>
    </location>
</feature>
<dbReference type="GO" id="GO:0007059">
    <property type="term" value="P:chromosome segregation"/>
    <property type="evidence" value="ECO:0007669"/>
    <property type="project" value="UniProtKB-KW"/>
</dbReference>
<evidence type="ECO:0000256" key="4">
    <source>
        <dbReference type="ARBA" id="ARBA00011352"/>
    </source>
</evidence>
<evidence type="ECO:0000256" key="6">
    <source>
        <dbReference type="ARBA" id="ARBA00022692"/>
    </source>
</evidence>
<dbReference type="Gene3D" id="3.40.5.60">
    <property type="match status" value="1"/>
</dbReference>
<proteinExistence type="inferred from homology"/>
<dbReference type="PANTHER" id="PTHR21206">
    <property type="entry name" value="SLD5 PROTEIN"/>
    <property type="match status" value="1"/>
</dbReference>
<comment type="subunit">
    <text evidence="4">Component of the GINS complex which is a heterotetramer of SLD5, PSF1, PSF2 and PSF3.</text>
</comment>
<keyword evidence="6 13" id="KW-0812">Transmembrane</keyword>
<evidence type="ECO:0000256" key="3">
    <source>
        <dbReference type="ARBA" id="ARBA00008187"/>
    </source>
</evidence>
<comment type="caution">
    <text evidence="16">The sequence shown here is derived from an EMBL/GenBank/DDBJ whole genome shotgun (WGS) entry which is preliminary data.</text>
</comment>
<dbReference type="InterPro" id="IPR036224">
    <property type="entry name" value="GINS_bundle-like_dom_sf"/>
</dbReference>
<keyword evidence="17" id="KW-1185">Reference proteome</keyword>
<dbReference type="GO" id="GO:0012505">
    <property type="term" value="C:endomembrane system"/>
    <property type="evidence" value="ECO:0007669"/>
    <property type="project" value="UniProtKB-SubCell"/>
</dbReference>
<feature type="transmembrane region" description="Helical" evidence="13">
    <location>
        <begin position="86"/>
        <end position="106"/>
    </location>
</feature>
<dbReference type="Pfam" id="PF05916">
    <property type="entry name" value="Sld5"/>
    <property type="match status" value="1"/>
</dbReference>
<dbReference type="AlphaFoldDB" id="A0A9P9Y301"/>
<reference evidence="16" key="1">
    <citation type="journal article" date="2021" name="J Fungi (Basel)">
        <title>Genomic and Metabolomic Analyses of the Marine Fungus Emericellopsis cladophorae: Insights into Saltwater Adaptability Mechanisms and Its Biosynthetic Potential.</title>
        <authorList>
            <person name="Goncalves M.F.M."/>
            <person name="Hilario S."/>
            <person name="Van de Peer Y."/>
            <person name="Esteves A.C."/>
            <person name="Alves A."/>
        </authorList>
    </citation>
    <scope>NUCLEOTIDE SEQUENCE</scope>
    <source>
        <strain evidence="16">MUM 19.33</strain>
    </source>
</reference>
<evidence type="ECO:0000256" key="11">
    <source>
        <dbReference type="ARBA" id="ARBA00023242"/>
    </source>
</evidence>
<evidence type="ECO:0000256" key="9">
    <source>
        <dbReference type="ARBA" id="ARBA00022989"/>
    </source>
</evidence>
<dbReference type="CDD" id="cd11711">
    <property type="entry name" value="GINS_A_Sld5"/>
    <property type="match status" value="1"/>
</dbReference>
<dbReference type="CDD" id="cd21692">
    <property type="entry name" value="GINS_B_Sld5"/>
    <property type="match status" value="1"/>
</dbReference>
<feature type="domain" description="DNA replication complex GINS protein SLD5 C-terminal" evidence="15">
    <location>
        <begin position="399"/>
        <end position="453"/>
    </location>
</feature>
<dbReference type="InterPro" id="IPR008591">
    <property type="entry name" value="GINS_Sld5"/>
</dbReference>
<protein>
    <recommendedName>
        <fullName evidence="5">DNA replication complex GINS protein SLD5</fullName>
    </recommendedName>
</protein>
<evidence type="ECO:0000256" key="10">
    <source>
        <dbReference type="ARBA" id="ARBA00023136"/>
    </source>
</evidence>
<dbReference type="Proteomes" id="UP001055219">
    <property type="component" value="Unassembled WGS sequence"/>
</dbReference>
<dbReference type="SUPFAM" id="SSF158573">
    <property type="entry name" value="GINS helical bundle-like"/>
    <property type="match status" value="1"/>
</dbReference>
<evidence type="ECO:0000256" key="7">
    <source>
        <dbReference type="ARBA" id="ARBA00022705"/>
    </source>
</evidence>
<feature type="transmembrane region" description="Helical" evidence="13">
    <location>
        <begin position="151"/>
        <end position="169"/>
    </location>
</feature>
<dbReference type="InterPro" id="IPR031633">
    <property type="entry name" value="SLD5_C"/>
</dbReference>
<keyword evidence="10 13" id="KW-0472">Membrane</keyword>
<evidence type="ECO:0000256" key="12">
    <source>
        <dbReference type="ARBA" id="ARBA00025163"/>
    </source>
</evidence>
<evidence type="ECO:0000256" key="1">
    <source>
        <dbReference type="ARBA" id="ARBA00004123"/>
    </source>
</evidence>